<evidence type="ECO:0000313" key="3">
    <source>
        <dbReference type="EMBL" id="GAA6144730.1"/>
    </source>
</evidence>
<feature type="region of interest" description="Disordered" evidence="1">
    <location>
        <begin position="121"/>
        <end position="144"/>
    </location>
</feature>
<gene>
    <name evidence="3" type="ORF">NBRC116585_08470</name>
</gene>
<keyword evidence="2" id="KW-0812">Transmembrane</keyword>
<comment type="caution">
    <text evidence="3">The sequence shown here is derived from an EMBL/GenBank/DDBJ whole genome shotgun (WGS) entry which is preliminary data.</text>
</comment>
<proteinExistence type="predicted"/>
<feature type="transmembrane region" description="Helical" evidence="2">
    <location>
        <begin position="24"/>
        <end position="45"/>
    </location>
</feature>
<name>A0ABP9ZX81_9GAMM</name>
<evidence type="ECO:0000313" key="4">
    <source>
        <dbReference type="Proteomes" id="UP001481413"/>
    </source>
</evidence>
<dbReference type="Proteomes" id="UP001481413">
    <property type="component" value="Unassembled WGS sequence"/>
</dbReference>
<reference evidence="3 4" key="1">
    <citation type="submission" date="2024-04" db="EMBL/GenBank/DDBJ databases">
        <title>Draft genome sequence of Thalassolituus maritimus NBRC 116585.</title>
        <authorList>
            <person name="Miyakawa T."/>
            <person name="Kusuya Y."/>
            <person name="Miura T."/>
        </authorList>
    </citation>
    <scope>NUCLEOTIDE SEQUENCE [LARGE SCALE GENOMIC DNA]</scope>
    <source>
        <strain evidence="3 4">5NW40-0001</strain>
    </source>
</reference>
<dbReference type="Pfam" id="PF11739">
    <property type="entry name" value="YdbH-like"/>
    <property type="match status" value="1"/>
</dbReference>
<protein>
    <recommendedName>
        <fullName evidence="5">Dicarboxylate transport domain-containing protein</fullName>
    </recommendedName>
</protein>
<dbReference type="InterPro" id="IPR021730">
    <property type="entry name" value="YdbH"/>
</dbReference>
<dbReference type="RefSeq" id="WP_353293672.1">
    <property type="nucleotide sequence ID" value="NZ_BAABWH010000002.1"/>
</dbReference>
<keyword evidence="2" id="KW-1133">Transmembrane helix</keyword>
<keyword evidence="4" id="KW-1185">Reference proteome</keyword>
<evidence type="ECO:0000256" key="2">
    <source>
        <dbReference type="SAM" id="Phobius"/>
    </source>
</evidence>
<organism evidence="3 4">
    <name type="scientific">Thalassolituus maritimus</name>
    <dbReference type="NCBI Taxonomy" id="484498"/>
    <lineage>
        <taxon>Bacteria</taxon>
        <taxon>Pseudomonadati</taxon>
        <taxon>Pseudomonadota</taxon>
        <taxon>Gammaproteobacteria</taxon>
        <taxon>Oceanospirillales</taxon>
        <taxon>Oceanospirillaceae</taxon>
        <taxon>Thalassolituus</taxon>
    </lineage>
</organism>
<evidence type="ECO:0008006" key="5">
    <source>
        <dbReference type="Google" id="ProtNLM"/>
    </source>
</evidence>
<sequence>MSEPAEATTHNTHQTGRSWLKATLIALVFLLALVTGLYLSIVPLLNNWLPPVLDQFVAPGSHLKIRSLTRQQFAVDELDVQPSPDLLIQIRNAELNYHGTALLQGEADSLTIETLRIVASENDTDDNTDSAGSQRSAPDASGSPVEIPELAALMQLPVKDIRVQSLEIELPEMSAHLNAVLQPEHWSLTGDARLPELQQNVEVNLQLQQTDEHLALLAALSNQQTTELLAQLSAEIHQVENNSRADLIFQADLAELQTALPTLSDLPISGKQLALSGSVSSPDSAYWPVDLTANISASLDTDSSTVSDNLSVAGSELTLSVSKDSPEADWSLILANEPISARLITLTDGASDQWRIGMPAQSLHFQCSAEMTRCGFDKQTDTRTGNQVSLSLAGPTELDLTIKPSGQWQANGESQLALSIASNYQQSNQQAEKQGVPAFQLSAQGVLRAALTPEQNWQVTSDEGIAITLRPEEYEGWKVSSVSATVLKDLSVTGNLQNLQRANASDLNLKISPFSAKNSANNAHLRFAPTLLTCTPGELDITDITNALLSDCQLSMRLNDSDWDLWPVPDVSLTGPVRLTMDELRQRVTASLDIAAANGEIRLRTRTEHNLLTGEGAMQWHLTEARLDWMALGLTKMANLTSVQLLNGELSGQGWIDWQQSNDGIQIKPDMMLRADGVGLIYDNSMTFEGWNAMLALRRPQSGDYQLDAQVSGSKLDTGVPLTNLLARTQTRFPEDLSHFEIDVHEIHTNLLGGRIYAPEINYDSRKEVNSFGVRLDHLQLSQIAAIEKEAGIRATGLLDGMLPVVLTKAGPMVPGGNLFARDPGGVIQYQDDSADALAQADQSVGMAMQLLENFQYDELQSGIRYQPDGQLNLSLKFQGNNPDFFDGQATNLNVNLDYNLLDLLESLRIANDVIEKVEQKYK</sequence>
<keyword evidence="2" id="KW-0472">Membrane</keyword>
<dbReference type="EMBL" id="BAABWH010000002">
    <property type="protein sequence ID" value="GAA6144730.1"/>
    <property type="molecule type" value="Genomic_DNA"/>
</dbReference>
<evidence type="ECO:0000256" key="1">
    <source>
        <dbReference type="SAM" id="MobiDB-lite"/>
    </source>
</evidence>
<accession>A0ABP9ZX81</accession>